<dbReference type="RefSeq" id="WP_055747971.1">
    <property type="nucleotide sequence ID" value="NZ_LJJB01000015.1"/>
</dbReference>
<evidence type="ECO:0000256" key="1">
    <source>
        <dbReference type="SAM" id="Phobius"/>
    </source>
</evidence>
<dbReference type="EMBL" id="LJJB01000015">
    <property type="protein sequence ID" value="KQL43440.1"/>
    <property type="molecule type" value="Genomic_DNA"/>
</dbReference>
<evidence type="ECO:0000313" key="2">
    <source>
        <dbReference type="EMBL" id="KQL43440.1"/>
    </source>
</evidence>
<dbReference type="Pfam" id="PF04070">
    <property type="entry name" value="DUF378"/>
    <property type="match status" value="1"/>
</dbReference>
<dbReference type="PANTHER" id="PTHR37304:SF1">
    <property type="entry name" value="MEMBRANE PROTEIN"/>
    <property type="match status" value="1"/>
</dbReference>
<feature type="transmembrane region" description="Helical" evidence="1">
    <location>
        <begin position="37"/>
        <end position="58"/>
    </location>
</feature>
<organism evidence="2 3">
    <name type="scientific">Brevibacillus choshinensis</name>
    <dbReference type="NCBI Taxonomy" id="54911"/>
    <lineage>
        <taxon>Bacteria</taxon>
        <taxon>Bacillati</taxon>
        <taxon>Bacillota</taxon>
        <taxon>Bacilli</taxon>
        <taxon>Bacillales</taxon>
        <taxon>Paenibacillaceae</taxon>
        <taxon>Brevibacillus</taxon>
    </lineage>
</organism>
<proteinExistence type="predicted"/>
<sequence>MDKFALLLVIIGALNWGLIGLFHFDLVATLFGGAGTLISRIVYTLVGLAGIYSIKFFVSERERTS</sequence>
<feature type="transmembrane region" description="Helical" evidence="1">
    <location>
        <begin position="7"/>
        <end position="31"/>
    </location>
</feature>
<protein>
    <recommendedName>
        <fullName evidence="4">DUF378 domain-containing protein</fullName>
    </recommendedName>
</protein>
<reference evidence="2 3" key="1">
    <citation type="submission" date="2015-09" db="EMBL/GenBank/DDBJ databases">
        <title>Genome sequencing project for genomic taxonomy and phylogenomics of Bacillus-like bacteria.</title>
        <authorList>
            <person name="Liu B."/>
            <person name="Wang J."/>
            <person name="Zhu Y."/>
            <person name="Liu G."/>
            <person name="Chen Q."/>
            <person name="Chen Z."/>
            <person name="Lan J."/>
            <person name="Che J."/>
            <person name="Ge C."/>
            <person name="Shi H."/>
            <person name="Pan Z."/>
            <person name="Liu X."/>
        </authorList>
    </citation>
    <scope>NUCLEOTIDE SEQUENCE [LARGE SCALE GENOMIC DNA]</scope>
    <source>
        <strain evidence="2 3">DSM 8552</strain>
    </source>
</reference>
<dbReference type="PANTHER" id="PTHR37304">
    <property type="entry name" value="MEMBRANE PROTEIN-RELATED"/>
    <property type="match status" value="1"/>
</dbReference>
<name>A0ABR5MZA0_BRECH</name>
<dbReference type="InterPro" id="IPR007211">
    <property type="entry name" value="DUF378"/>
</dbReference>
<keyword evidence="1" id="KW-1133">Transmembrane helix</keyword>
<keyword evidence="1" id="KW-0472">Membrane</keyword>
<evidence type="ECO:0000313" key="3">
    <source>
        <dbReference type="Proteomes" id="UP000051063"/>
    </source>
</evidence>
<comment type="caution">
    <text evidence="2">The sequence shown here is derived from an EMBL/GenBank/DDBJ whole genome shotgun (WGS) entry which is preliminary data.</text>
</comment>
<evidence type="ECO:0008006" key="4">
    <source>
        <dbReference type="Google" id="ProtNLM"/>
    </source>
</evidence>
<keyword evidence="1" id="KW-0812">Transmembrane</keyword>
<dbReference type="Proteomes" id="UP000051063">
    <property type="component" value="Unassembled WGS sequence"/>
</dbReference>
<accession>A0ABR5MZA0</accession>
<gene>
    <name evidence="2" type="ORF">AN963_28710</name>
</gene>
<keyword evidence="3" id="KW-1185">Reference proteome</keyword>